<feature type="region of interest" description="Disordered" evidence="4">
    <location>
        <begin position="139"/>
        <end position="200"/>
    </location>
</feature>
<evidence type="ECO:0000256" key="2">
    <source>
        <dbReference type="ARBA" id="ARBA00022448"/>
    </source>
</evidence>
<dbReference type="Proteomes" id="UP001239215">
    <property type="component" value="Unassembled WGS sequence"/>
</dbReference>
<gene>
    <name evidence="6" type="ORF">QE405_000758</name>
</gene>
<evidence type="ECO:0000256" key="3">
    <source>
        <dbReference type="ARBA" id="ARBA00022729"/>
    </source>
</evidence>
<dbReference type="RefSeq" id="WP_307198890.1">
    <property type="nucleotide sequence ID" value="NZ_JAUTAN010000001.1"/>
</dbReference>
<reference evidence="6" key="1">
    <citation type="submission" date="2023-07" db="EMBL/GenBank/DDBJ databases">
        <title>Functional and genomic diversity of the sorghum phyllosphere microbiome.</title>
        <authorList>
            <person name="Shade A."/>
        </authorList>
    </citation>
    <scope>NUCLEOTIDE SEQUENCE</scope>
    <source>
        <strain evidence="6">SORGH_AS_1067</strain>
    </source>
</reference>
<dbReference type="AlphaFoldDB" id="A0AAJ1X0T3"/>
<dbReference type="Pfam" id="PF01297">
    <property type="entry name" value="ZnuA"/>
    <property type="match status" value="1"/>
</dbReference>
<dbReference type="PROSITE" id="PS51257">
    <property type="entry name" value="PROKAR_LIPOPROTEIN"/>
    <property type="match status" value="1"/>
</dbReference>
<evidence type="ECO:0000313" key="7">
    <source>
        <dbReference type="Proteomes" id="UP001239215"/>
    </source>
</evidence>
<feature type="chain" id="PRO_5042545125" evidence="5">
    <location>
        <begin position="31"/>
        <end position="368"/>
    </location>
</feature>
<name>A0AAJ1X0T3_9ACTN</name>
<dbReference type="Gene3D" id="3.40.50.1980">
    <property type="entry name" value="Nitrogenase molybdenum iron protein domain"/>
    <property type="match status" value="3"/>
</dbReference>
<dbReference type="PANTHER" id="PTHR42953">
    <property type="entry name" value="HIGH-AFFINITY ZINC UPTAKE SYSTEM PROTEIN ZNUA-RELATED"/>
    <property type="match status" value="1"/>
</dbReference>
<keyword evidence="2" id="KW-0813">Transport</keyword>
<proteinExistence type="inferred from homology"/>
<organism evidence="6 7">
    <name type="scientific">Nocardioides zeae</name>
    <dbReference type="NCBI Taxonomy" id="1457234"/>
    <lineage>
        <taxon>Bacteria</taxon>
        <taxon>Bacillati</taxon>
        <taxon>Actinomycetota</taxon>
        <taxon>Actinomycetes</taxon>
        <taxon>Propionibacteriales</taxon>
        <taxon>Nocardioidaceae</taxon>
        <taxon>Nocardioides</taxon>
    </lineage>
</organism>
<dbReference type="GO" id="GO:0046872">
    <property type="term" value="F:metal ion binding"/>
    <property type="evidence" value="ECO:0007669"/>
    <property type="project" value="InterPro"/>
</dbReference>
<accession>A0AAJ1X0T3</accession>
<dbReference type="PANTHER" id="PTHR42953:SF3">
    <property type="entry name" value="HIGH-AFFINITY ZINC UPTAKE SYSTEM PROTEIN ZNUA"/>
    <property type="match status" value="1"/>
</dbReference>
<evidence type="ECO:0000313" key="6">
    <source>
        <dbReference type="EMBL" id="MDQ1103474.1"/>
    </source>
</evidence>
<evidence type="ECO:0000256" key="5">
    <source>
        <dbReference type="SAM" id="SignalP"/>
    </source>
</evidence>
<dbReference type="InterPro" id="IPR050492">
    <property type="entry name" value="Bact_metal-bind_prot9"/>
</dbReference>
<sequence>MATRRSPLVRRSLGAAVALPLLLSGCGALGMGDGDGGDGGSGASASGDVGTVVTAFYPLTWITEQVAGDGVEVVNLVEPGGEPHDLELSVAQTGEVADAGLVVYLSQFQPSVDAAVEQSAGDRSLDLASAVDLLTPAEEDEHDHADEGHSEDEHADEHGDEHADEGHSEDEHAEEGHSEDEHADEEGHDHGDEHDHGDLDPHFWLDPLRLADAGDAVAERLAEVDPDNAAAYEDNAAAVRAELEALDQEYVAGLASCERDVVVVNHDAFGYLDRYGLDFHSITGITPDAEPTPAVLAELQELIASDGITTVFAERLASSHDADALAADTGLEVKVLDPIEGLTDQTADEDYLSLMRSNLEALVEANGC</sequence>
<evidence type="ECO:0000256" key="4">
    <source>
        <dbReference type="SAM" id="MobiDB-lite"/>
    </source>
</evidence>
<comment type="similarity">
    <text evidence="1">Belongs to the bacterial solute-binding protein 9 family.</text>
</comment>
<keyword evidence="3 5" id="KW-0732">Signal</keyword>
<dbReference type="EMBL" id="JAUTAN010000001">
    <property type="protein sequence ID" value="MDQ1103474.1"/>
    <property type="molecule type" value="Genomic_DNA"/>
</dbReference>
<dbReference type="GO" id="GO:0030001">
    <property type="term" value="P:metal ion transport"/>
    <property type="evidence" value="ECO:0007669"/>
    <property type="project" value="InterPro"/>
</dbReference>
<dbReference type="InterPro" id="IPR006127">
    <property type="entry name" value="ZnuA-like"/>
</dbReference>
<feature type="signal peptide" evidence="5">
    <location>
        <begin position="1"/>
        <end position="30"/>
    </location>
</feature>
<evidence type="ECO:0000256" key="1">
    <source>
        <dbReference type="ARBA" id="ARBA00011028"/>
    </source>
</evidence>
<protein>
    <submittedName>
        <fullName evidence="6">Zinc transport system substrate-binding protein</fullName>
    </submittedName>
</protein>
<comment type="caution">
    <text evidence="6">The sequence shown here is derived from an EMBL/GenBank/DDBJ whole genome shotgun (WGS) entry which is preliminary data.</text>
</comment>
<dbReference type="SUPFAM" id="SSF53807">
    <property type="entry name" value="Helical backbone' metal receptor"/>
    <property type="match status" value="1"/>
</dbReference>
<feature type="compositionally biased region" description="Basic and acidic residues" evidence="4">
    <location>
        <begin position="142"/>
        <end position="200"/>
    </location>
</feature>